<dbReference type="SUPFAM" id="SSF50249">
    <property type="entry name" value="Nucleic acid-binding proteins"/>
    <property type="match status" value="1"/>
</dbReference>
<evidence type="ECO:0000256" key="1">
    <source>
        <dbReference type="ARBA" id="ARBA00004496"/>
    </source>
</evidence>
<dbReference type="EMBL" id="JACXAF010000009">
    <property type="protein sequence ID" value="MBD1389414.1"/>
    <property type="molecule type" value="Genomic_DNA"/>
</dbReference>
<dbReference type="GO" id="GO:0003676">
    <property type="term" value="F:nucleic acid binding"/>
    <property type="evidence" value="ECO:0007669"/>
    <property type="project" value="InterPro"/>
</dbReference>
<dbReference type="AlphaFoldDB" id="A0A8J6UED0"/>
<dbReference type="Proteomes" id="UP000638014">
    <property type="component" value="Unassembled WGS sequence"/>
</dbReference>
<dbReference type="InterPro" id="IPR011129">
    <property type="entry name" value="CSD"/>
</dbReference>
<keyword evidence="2" id="KW-0963">Cytoplasm</keyword>
<reference evidence="4" key="1">
    <citation type="submission" date="2020-09" db="EMBL/GenBank/DDBJ databases">
        <title>A novel bacterium of genus Neiella, isolated from South China Sea.</title>
        <authorList>
            <person name="Huang H."/>
            <person name="Mo K."/>
            <person name="Hu Y."/>
        </authorList>
    </citation>
    <scope>NUCLEOTIDE SEQUENCE</scope>
    <source>
        <strain evidence="4">HB171785</strain>
    </source>
</reference>
<dbReference type="SMART" id="SM00357">
    <property type="entry name" value="CSP"/>
    <property type="match status" value="1"/>
</dbReference>
<organism evidence="4 5">
    <name type="scientific">Neiella litorisoli</name>
    <dbReference type="NCBI Taxonomy" id="2771431"/>
    <lineage>
        <taxon>Bacteria</taxon>
        <taxon>Pseudomonadati</taxon>
        <taxon>Pseudomonadota</taxon>
        <taxon>Gammaproteobacteria</taxon>
        <taxon>Alteromonadales</taxon>
        <taxon>Echinimonadaceae</taxon>
        <taxon>Neiella</taxon>
    </lineage>
</organism>
<dbReference type="PANTHER" id="PTHR11544">
    <property type="entry name" value="COLD SHOCK DOMAIN CONTAINING PROTEINS"/>
    <property type="match status" value="1"/>
</dbReference>
<gene>
    <name evidence="4" type="ORF">IC617_08245</name>
</gene>
<evidence type="ECO:0000259" key="3">
    <source>
        <dbReference type="PROSITE" id="PS51857"/>
    </source>
</evidence>
<dbReference type="GO" id="GO:0005829">
    <property type="term" value="C:cytosol"/>
    <property type="evidence" value="ECO:0007669"/>
    <property type="project" value="UniProtKB-ARBA"/>
</dbReference>
<dbReference type="InterPro" id="IPR012340">
    <property type="entry name" value="NA-bd_OB-fold"/>
</dbReference>
<dbReference type="InterPro" id="IPR002059">
    <property type="entry name" value="CSP_DNA-bd"/>
</dbReference>
<keyword evidence="5" id="KW-1185">Reference proteome</keyword>
<dbReference type="InterPro" id="IPR012156">
    <property type="entry name" value="Cold_shock_CspA"/>
</dbReference>
<dbReference type="PROSITE" id="PS51857">
    <property type="entry name" value="CSD_2"/>
    <property type="match status" value="1"/>
</dbReference>
<protein>
    <submittedName>
        <fullName evidence="4">Cold shock domain-containing protein</fullName>
    </submittedName>
</protein>
<dbReference type="PIRSF" id="PIRSF002599">
    <property type="entry name" value="Cold_shock_A"/>
    <property type="match status" value="1"/>
</dbReference>
<evidence type="ECO:0000256" key="2">
    <source>
        <dbReference type="ARBA" id="ARBA00022490"/>
    </source>
</evidence>
<dbReference type="RefSeq" id="WP_191144522.1">
    <property type="nucleotide sequence ID" value="NZ_JACXAF010000009.1"/>
</dbReference>
<dbReference type="InterPro" id="IPR050181">
    <property type="entry name" value="Cold_shock_domain"/>
</dbReference>
<accession>A0A8J6UED0</accession>
<name>A0A8J6UED0_9GAMM</name>
<dbReference type="CDD" id="cd04458">
    <property type="entry name" value="CSP_CDS"/>
    <property type="match status" value="1"/>
</dbReference>
<proteinExistence type="predicted"/>
<comment type="subcellular location">
    <subcellularLocation>
        <location evidence="1">Cytoplasm</location>
    </subcellularLocation>
</comment>
<feature type="domain" description="CSD" evidence="3">
    <location>
        <begin position="4"/>
        <end position="75"/>
    </location>
</feature>
<evidence type="ECO:0000313" key="5">
    <source>
        <dbReference type="Proteomes" id="UP000638014"/>
    </source>
</evidence>
<dbReference type="Pfam" id="PF00313">
    <property type="entry name" value="CSD"/>
    <property type="match status" value="1"/>
</dbReference>
<dbReference type="Gene3D" id="2.40.50.140">
    <property type="entry name" value="Nucleic acid-binding proteins"/>
    <property type="match status" value="1"/>
</dbReference>
<comment type="caution">
    <text evidence="4">The sequence shown here is derived from an EMBL/GenBank/DDBJ whole genome shotgun (WGS) entry which is preliminary data.</text>
</comment>
<evidence type="ECO:0000313" key="4">
    <source>
        <dbReference type="EMBL" id="MBD1389414.1"/>
    </source>
</evidence>
<dbReference type="PRINTS" id="PR00050">
    <property type="entry name" value="COLDSHOCK"/>
</dbReference>
<sequence length="82" mass="8937">MADRLSGIIKWFDNAKGYGFIAPLDTESMTPTDVEIFLHHSAIGGNGFHKVHKGVLVTFSTVPRDKGLAASNVEMVSSQFQD</sequence>